<name>A0A0V1ALP0_TRISP</name>
<proteinExistence type="predicted"/>
<dbReference type="InParanoid" id="A0A0V1ALP0"/>
<reference evidence="2 3" key="1">
    <citation type="submission" date="2015-01" db="EMBL/GenBank/DDBJ databases">
        <title>Evolution of Trichinella species and genotypes.</title>
        <authorList>
            <person name="Korhonen P.K."/>
            <person name="Edoardo P."/>
            <person name="Giuseppe L.R."/>
            <person name="Gasser R.B."/>
        </authorList>
    </citation>
    <scope>NUCLEOTIDE SEQUENCE [LARGE SCALE GENOMIC DNA]</scope>
    <source>
        <strain evidence="2">ISS3</strain>
    </source>
</reference>
<keyword evidence="1" id="KW-0812">Transmembrane</keyword>
<feature type="transmembrane region" description="Helical" evidence="1">
    <location>
        <begin position="6"/>
        <end position="25"/>
    </location>
</feature>
<gene>
    <name evidence="2" type="ORF">T01_4986</name>
</gene>
<dbReference type="EMBL" id="JYDH01000744">
    <property type="protein sequence ID" value="KRY25755.1"/>
    <property type="molecule type" value="Genomic_DNA"/>
</dbReference>
<organism evidence="2 3">
    <name type="scientific">Trichinella spiralis</name>
    <name type="common">Trichina worm</name>
    <dbReference type="NCBI Taxonomy" id="6334"/>
    <lineage>
        <taxon>Eukaryota</taxon>
        <taxon>Metazoa</taxon>
        <taxon>Ecdysozoa</taxon>
        <taxon>Nematoda</taxon>
        <taxon>Enoplea</taxon>
        <taxon>Dorylaimia</taxon>
        <taxon>Trichinellida</taxon>
        <taxon>Trichinellidae</taxon>
        <taxon>Trichinella</taxon>
    </lineage>
</organism>
<comment type="caution">
    <text evidence="2">The sequence shown here is derived from an EMBL/GenBank/DDBJ whole genome shotgun (WGS) entry which is preliminary data.</text>
</comment>
<evidence type="ECO:0000313" key="2">
    <source>
        <dbReference type="EMBL" id="KRY25755.1"/>
    </source>
</evidence>
<dbReference type="AlphaFoldDB" id="A0A0V1ALP0"/>
<keyword evidence="3" id="KW-1185">Reference proteome</keyword>
<protein>
    <submittedName>
        <fullName evidence="2">Uncharacterized protein</fullName>
    </submittedName>
</protein>
<evidence type="ECO:0000256" key="1">
    <source>
        <dbReference type="SAM" id="Phobius"/>
    </source>
</evidence>
<sequence length="107" mass="11807">MVYGKYWISILILLSVFYSFGNVPYKCVFWNIVELPTNAASCVENAIHTSVVEFIGATSVTAETGIKACPAIQACFHKDCQKEKCEAETSHISFNATLPESPKGFHL</sequence>
<keyword evidence="1" id="KW-1133">Transmembrane helix</keyword>
<accession>A0A0V1ALP0</accession>
<keyword evidence="1" id="KW-0472">Membrane</keyword>
<dbReference type="Proteomes" id="UP000054776">
    <property type="component" value="Unassembled WGS sequence"/>
</dbReference>
<evidence type="ECO:0000313" key="3">
    <source>
        <dbReference type="Proteomes" id="UP000054776"/>
    </source>
</evidence>